<accession>A0A1M6UBS0</accession>
<name>A0A1M6UBS0_9BACT</name>
<dbReference type="AlphaFoldDB" id="A0A1M6UBS0"/>
<sequence>MERVRWFLNYRAKKLGAALQAVLLEGLFLFWGREKAGPPPWNMGGGSGFKDSFPPEI</sequence>
<proteinExistence type="predicted"/>
<evidence type="ECO:0000313" key="2">
    <source>
        <dbReference type="Proteomes" id="UP000183994"/>
    </source>
</evidence>
<protein>
    <submittedName>
        <fullName evidence="1">Uncharacterized protein</fullName>
    </submittedName>
</protein>
<gene>
    <name evidence="1" type="ORF">SAMN02745216_03852</name>
</gene>
<dbReference type="STRING" id="1121393.SAMN02745216_03852"/>
<organism evidence="1 2">
    <name type="scientific">Desulfatibacillum alkenivorans DSM 16219</name>
    <dbReference type="NCBI Taxonomy" id="1121393"/>
    <lineage>
        <taxon>Bacteria</taxon>
        <taxon>Pseudomonadati</taxon>
        <taxon>Thermodesulfobacteriota</taxon>
        <taxon>Desulfobacteria</taxon>
        <taxon>Desulfobacterales</taxon>
        <taxon>Desulfatibacillaceae</taxon>
        <taxon>Desulfatibacillum</taxon>
    </lineage>
</organism>
<evidence type="ECO:0000313" key="1">
    <source>
        <dbReference type="EMBL" id="SHK66629.1"/>
    </source>
</evidence>
<keyword evidence="2" id="KW-1185">Reference proteome</keyword>
<dbReference type="Proteomes" id="UP000183994">
    <property type="component" value="Unassembled WGS sequence"/>
</dbReference>
<reference evidence="2" key="1">
    <citation type="submission" date="2016-11" db="EMBL/GenBank/DDBJ databases">
        <authorList>
            <person name="Varghese N."/>
            <person name="Submissions S."/>
        </authorList>
    </citation>
    <scope>NUCLEOTIDE SEQUENCE [LARGE SCALE GENOMIC DNA]</scope>
    <source>
        <strain evidence="2">DSM 16219</strain>
    </source>
</reference>
<dbReference type="EMBL" id="FQZU01000030">
    <property type="protein sequence ID" value="SHK66629.1"/>
    <property type="molecule type" value="Genomic_DNA"/>
</dbReference>